<dbReference type="RefSeq" id="WP_135831861.1">
    <property type="nucleotide sequence ID" value="NZ_BMCK01000002.1"/>
</dbReference>
<keyword evidence="3 5" id="KW-1133">Transmembrane helix</keyword>
<reference evidence="8 9" key="1">
    <citation type="journal article" date="2008" name="Int. J. Syst. Evol. Microbiol.">
        <title>Nocardioides daphniae sp. nov., isolated from Daphnia cucullata (Crustacea: Cladocera).</title>
        <authorList>
            <person name="Toth E.M."/>
            <person name="Keki Z."/>
            <person name="Homonnay Z.G."/>
            <person name="Borsodi A.K."/>
            <person name="Marialigeti K."/>
            <person name="Schumann P."/>
        </authorList>
    </citation>
    <scope>NUCLEOTIDE SEQUENCE [LARGE SCALE GENOMIC DNA]</scope>
    <source>
        <strain evidence="8 9">JCM 16608</strain>
    </source>
</reference>
<dbReference type="AlphaFoldDB" id="A0A4P7U9K7"/>
<feature type="transmembrane region" description="Helical" evidence="5">
    <location>
        <begin position="354"/>
        <end position="372"/>
    </location>
</feature>
<feature type="transmembrane region" description="Helical" evidence="5">
    <location>
        <begin position="12"/>
        <end position="29"/>
    </location>
</feature>
<feature type="transmembrane region" description="Helical" evidence="5">
    <location>
        <begin position="35"/>
        <end position="54"/>
    </location>
</feature>
<dbReference type="EMBL" id="BMCK01000002">
    <property type="protein sequence ID" value="GGD16782.1"/>
    <property type="molecule type" value="Genomic_DNA"/>
</dbReference>
<feature type="domain" description="Sodium/calcium exchanger membrane region" evidence="6">
    <location>
        <begin position="229"/>
        <end position="371"/>
    </location>
</feature>
<feature type="domain" description="Sodium/calcium exchanger membrane region" evidence="6">
    <location>
        <begin position="34"/>
        <end position="188"/>
    </location>
</feature>
<name>A0A4P7U9K7_9ACTN</name>
<reference evidence="8" key="4">
    <citation type="submission" date="2019-03" db="EMBL/GenBank/DDBJ databases">
        <authorList>
            <person name="Huang Y."/>
        </authorList>
    </citation>
    <scope>NUCLEOTIDE SEQUENCE</scope>
    <source>
        <strain evidence="8">JCM 16608</strain>
    </source>
</reference>
<reference evidence="7" key="2">
    <citation type="journal article" date="2014" name="Int. J. Syst. Evol. Microbiol.">
        <title>Complete genome of a new Firmicutes species belonging to the dominant human colonic microbiota ('Ruminococcus bicirculans') reveals two chromosomes and a selective capacity to utilize plant glucans.</title>
        <authorList>
            <consortium name="NISC Comparative Sequencing Program"/>
            <person name="Wegmann U."/>
            <person name="Louis P."/>
            <person name="Goesmann A."/>
            <person name="Henrissat B."/>
            <person name="Duncan S.H."/>
            <person name="Flint H.J."/>
        </authorList>
    </citation>
    <scope>NUCLEOTIDE SEQUENCE</scope>
    <source>
        <strain evidence="7">CCM 7403</strain>
    </source>
</reference>
<evidence type="ECO:0000256" key="2">
    <source>
        <dbReference type="ARBA" id="ARBA00022692"/>
    </source>
</evidence>
<dbReference type="PANTHER" id="PTHR37958">
    <property type="entry name" value="SODIUM-POTASSIUM/PROTON ANTIPORTER CHAA"/>
    <property type="match status" value="1"/>
</dbReference>
<feature type="transmembrane region" description="Helical" evidence="5">
    <location>
        <begin position="66"/>
        <end position="89"/>
    </location>
</feature>
<dbReference type="Pfam" id="PF01699">
    <property type="entry name" value="Na_Ca_ex"/>
    <property type="match status" value="2"/>
</dbReference>
<sequence length="373" mass="38901">MTTSTVRGKFRWTVAVPPLALLLLVATWANHEHWAVLVAIALTLVGAVMASVHHAEVVAHKVGEPFGSLILAVAVTVIEVGLIVMLMVSGGDGASTYARDTVFAALMITLNGIVGISLLVGATKHHLVSFNASGTGAALATVITLAGMTLVLPSFTESGHVREFSTSQLAFAAVVSLVLYVVFVFTQTVRHRDFFVPVSSDEFGRVTGLLDLDGDDHADPPTSTETWTSVGLLLVALVSVIGLAKLLSPTIESGVSSLGLPYTVVGVVIALVVLAPETISAVRNASRDRVQNSLNLGYGSAMASIGLTIPTIAVAMVWLDGGLELGLLPMQMVLLALTMMVSVLTVGQGRAKPLHGVVHLTLLAAFVFVSMVP</sequence>
<dbReference type="GO" id="GO:0005886">
    <property type="term" value="C:plasma membrane"/>
    <property type="evidence" value="ECO:0007669"/>
    <property type="project" value="TreeGrafter"/>
</dbReference>
<dbReference type="PANTHER" id="PTHR37958:SF1">
    <property type="entry name" value="SODIUM-POTASSIUM_PROTON ANTIPORTER CHAA"/>
    <property type="match status" value="1"/>
</dbReference>
<feature type="transmembrane region" description="Helical" evidence="5">
    <location>
        <begin position="254"/>
        <end position="275"/>
    </location>
</feature>
<feature type="transmembrane region" description="Helical" evidence="5">
    <location>
        <begin position="296"/>
        <end position="319"/>
    </location>
</feature>
<evidence type="ECO:0000256" key="5">
    <source>
        <dbReference type="SAM" id="Phobius"/>
    </source>
</evidence>
<dbReference type="KEGG" id="ndp:E2C04_05550"/>
<dbReference type="GO" id="GO:0015385">
    <property type="term" value="F:sodium:proton antiporter activity"/>
    <property type="evidence" value="ECO:0007669"/>
    <property type="project" value="TreeGrafter"/>
</dbReference>
<evidence type="ECO:0000256" key="3">
    <source>
        <dbReference type="ARBA" id="ARBA00022989"/>
    </source>
</evidence>
<feature type="transmembrane region" description="Helical" evidence="5">
    <location>
        <begin position="230"/>
        <end position="248"/>
    </location>
</feature>
<proteinExistence type="predicted"/>
<evidence type="ECO:0000256" key="1">
    <source>
        <dbReference type="ARBA" id="ARBA00004141"/>
    </source>
</evidence>
<organism evidence="8 9">
    <name type="scientific">Nocardioides daphniae</name>
    <dbReference type="NCBI Taxonomy" id="402297"/>
    <lineage>
        <taxon>Bacteria</taxon>
        <taxon>Bacillati</taxon>
        <taxon>Actinomycetota</taxon>
        <taxon>Actinomycetes</taxon>
        <taxon>Propionibacteriales</taxon>
        <taxon>Nocardioidaceae</taxon>
        <taxon>Nocardioides</taxon>
    </lineage>
</organism>
<evidence type="ECO:0000313" key="10">
    <source>
        <dbReference type="Proteomes" id="UP000630594"/>
    </source>
</evidence>
<dbReference type="InterPro" id="IPR004837">
    <property type="entry name" value="NaCa_Exmemb"/>
</dbReference>
<dbReference type="Proteomes" id="UP000630594">
    <property type="component" value="Unassembled WGS sequence"/>
</dbReference>
<evidence type="ECO:0000256" key="4">
    <source>
        <dbReference type="ARBA" id="ARBA00023136"/>
    </source>
</evidence>
<evidence type="ECO:0000313" key="8">
    <source>
        <dbReference type="EMBL" id="QCC76813.1"/>
    </source>
</evidence>
<accession>A0A4P7U9K7</accession>
<keyword evidence="10" id="KW-1185">Reference proteome</keyword>
<feature type="transmembrane region" description="Helical" evidence="5">
    <location>
        <begin position="325"/>
        <end position="347"/>
    </location>
</feature>
<dbReference type="Proteomes" id="UP000297025">
    <property type="component" value="Chromosome"/>
</dbReference>
<reference evidence="10" key="3">
    <citation type="journal article" date="2019" name="Int. J. Syst. Evol. Microbiol.">
        <title>The Global Catalogue of Microorganisms (GCM) 10K type strain sequencing project: providing services to taxonomists for standard genome sequencing and annotation.</title>
        <authorList>
            <consortium name="The Broad Institute Genomics Platform"/>
            <consortium name="The Broad Institute Genome Sequencing Center for Infectious Disease"/>
            <person name="Wu L."/>
            <person name="Ma J."/>
        </authorList>
    </citation>
    <scope>NUCLEOTIDE SEQUENCE [LARGE SCALE GENOMIC DNA]</scope>
    <source>
        <strain evidence="10">CCM 7403</strain>
    </source>
</reference>
<feature type="transmembrane region" description="Helical" evidence="5">
    <location>
        <begin position="101"/>
        <end position="122"/>
    </location>
</feature>
<feature type="transmembrane region" description="Helical" evidence="5">
    <location>
        <begin position="167"/>
        <end position="185"/>
    </location>
</feature>
<protein>
    <submittedName>
        <fullName evidence="7">Ionic transporter integral membrane protein ChaA</fullName>
    </submittedName>
    <submittedName>
        <fullName evidence="8">Ionic transporter y4hA</fullName>
    </submittedName>
</protein>
<reference evidence="7" key="5">
    <citation type="submission" date="2024-05" db="EMBL/GenBank/DDBJ databases">
        <authorList>
            <person name="Sun Q."/>
            <person name="Sedlacek I."/>
        </authorList>
    </citation>
    <scope>NUCLEOTIDE SEQUENCE</scope>
    <source>
        <strain evidence="7">CCM 7403</strain>
    </source>
</reference>
<dbReference type="InterPro" id="IPR052946">
    <property type="entry name" value="Alkaline_pH_Ca-Antiporter"/>
</dbReference>
<evidence type="ECO:0000259" key="6">
    <source>
        <dbReference type="Pfam" id="PF01699"/>
    </source>
</evidence>
<dbReference type="GO" id="GO:0015386">
    <property type="term" value="F:potassium:proton antiporter activity"/>
    <property type="evidence" value="ECO:0007669"/>
    <property type="project" value="TreeGrafter"/>
</dbReference>
<keyword evidence="4 5" id="KW-0472">Membrane</keyword>
<keyword evidence="2 5" id="KW-0812">Transmembrane</keyword>
<dbReference type="EMBL" id="CP038462">
    <property type="protein sequence ID" value="QCC76813.1"/>
    <property type="molecule type" value="Genomic_DNA"/>
</dbReference>
<comment type="subcellular location">
    <subcellularLocation>
        <location evidence="1">Membrane</location>
        <topology evidence="1">Multi-pass membrane protein</topology>
    </subcellularLocation>
</comment>
<dbReference type="OrthoDB" id="3531445at2"/>
<evidence type="ECO:0000313" key="7">
    <source>
        <dbReference type="EMBL" id="GGD16782.1"/>
    </source>
</evidence>
<evidence type="ECO:0000313" key="9">
    <source>
        <dbReference type="Proteomes" id="UP000297025"/>
    </source>
</evidence>
<feature type="transmembrane region" description="Helical" evidence="5">
    <location>
        <begin position="134"/>
        <end position="155"/>
    </location>
</feature>
<gene>
    <name evidence="7" type="primary">chaA</name>
    <name evidence="8" type="ORF">E2C04_05550</name>
    <name evidence="7" type="ORF">GCM10007231_14660</name>
</gene>